<sequence>MIFGSFERMVAFRYLRARRKEGFISVIAGFSLAGIGLGVATLIVVMAVMNGFRHELLGRILGINGHIGVYGASAPLSEFDSLTDRIRALTGVTMVIPTVEGQVFASSPGGGGTGAIVRGVRPEDLLARQIFSRNWRGAPSEFNGEDSVVLGYRLAEKLGVAIGDTVTLISPKGSATAFGTVPRMRGYRVAGTFNVGMFEYDSGFVFMPLPAAQTFFRLPGAVTQIEVFLDDPDRVPTTRRELTELTGGSARIYDWQQANANFFNAVQVERNVMFLILTLIILVAAFNIISSLIMLVKDKGRDIAILRTMGATRGMIMRIFFLSGASVGVAGTVFGTALGVWFATHIEAIRQFIQSIIGRELFAAEIYFLTQLPARVETGEVVTVVLMALGLSFAATIYPSWRAARLDPVEALRYE</sequence>
<evidence type="ECO:0000256" key="3">
    <source>
        <dbReference type="ARBA" id="ARBA00022448"/>
    </source>
</evidence>
<evidence type="ECO:0000256" key="4">
    <source>
        <dbReference type="ARBA" id="ARBA00022475"/>
    </source>
</evidence>
<evidence type="ECO:0000313" key="11">
    <source>
        <dbReference type="EMBL" id="SEH24753.1"/>
    </source>
</evidence>
<accession>A0A1H6GSB2</accession>
<dbReference type="InterPro" id="IPR011925">
    <property type="entry name" value="LolCE_TM"/>
</dbReference>
<comment type="subcellular location">
    <subcellularLocation>
        <location evidence="1">Cell membrane</location>
        <topology evidence="1">Multi-pass membrane protein</topology>
    </subcellularLocation>
</comment>
<evidence type="ECO:0000256" key="5">
    <source>
        <dbReference type="ARBA" id="ARBA00022692"/>
    </source>
</evidence>
<keyword evidence="11" id="KW-0449">Lipoprotein</keyword>
<keyword evidence="12" id="KW-1185">Reference proteome</keyword>
<dbReference type="Pfam" id="PF02687">
    <property type="entry name" value="FtsX"/>
    <property type="match status" value="1"/>
</dbReference>
<feature type="transmembrane region" description="Helical" evidence="8">
    <location>
        <begin position="272"/>
        <end position="296"/>
    </location>
</feature>
<evidence type="ECO:0000256" key="1">
    <source>
        <dbReference type="ARBA" id="ARBA00004651"/>
    </source>
</evidence>
<keyword evidence="3" id="KW-0813">Transport</keyword>
<dbReference type="AlphaFoldDB" id="A0A1H6GSB2"/>
<evidence type="ECO:0000256" key="6">
    <source>
        <dbReference type="ARBA" id="ARBA00022989"/>
    </source>
</evidence>
<dbReference type="InterPro" id="IPR025857">
    <property type="entry name" value="MacB_PCD"/>
</dbReference>
<dbReference type="Proteomes" id="UP000182983">
    <property type="component" value="Unassembled WGS sequence"/>
</dbReference>
<dbReference type="PANTHER" id="PTHR30489:SF0">
    <property type="entry name" value="LIPOPROTEIN-RELEASING SYSTEM TRANSMEMBRANE PROTEIN LOLE"/>
    <property type="match status" value="1"/>
</dbReference>
<feature type="transmembrane region" description="Helical" evidence="8">
    <location>
        <begin position="23"/>
        <end position="49"/>
    </location>
</feature>
<dbReference type="Pfam" id="PF12704">
    <property type="entry name" value="MacB_PCD"/>
    <property type="match status" value="1"/>
</dbReference>
<dbReference type="EMBL" id="FNWO01000001">
    <property type="protein sequence ID" value="SEH24753.1"/>
    <property type="molecule type" value="Genomic_DNA"/>
</dbReference>
<dbReference type="OrthoDB" id="9808461at2"/>
<protein>
    <submittedName>
        <fullName evidence="11">Lipoprotein-releasing system permease protein</fullName>
    </submittedName>
</protein>
<keyword evidence="7 8" id="KW-0472">Membrane</keyword>
<dbReference type="RefSeq" id="WP_074764411.1">
    <property type="nucleotide sequence ID" value="NZ_FNWO01000001.1"/>
</dbReference>
<feature type="transmembrane region" description="Helical" evidence="8">
    <location>
        <begin position="316"/>
        <end position="342"/>
    </location>
</feature>
<keyword evidence="6 8" id="KW-1133">Transmembrane helix</keyword>
<keyword evidence="5 8" id="KW-0812">Transmembrane</keyword>
<comment type="similarity">
    <text evidence="2">Belongs to the ABC-4 integral membrane protein family. LolC/E subfamily.</text>
</comment>
<feature type="transmembrane region" description="Helical" evidence="8">
    <location>
        <begin position="381"/>
        <end position="401"/>
    </location>
</feature>
<dbReference type="GO" id="GO:0042953">
    <property type="term" value="P:lipoprotein transport"/>
    <property type="evidence" value="ECO:0007669"/>
    <property type="project" value="InterPro"/>
</dbReference>
<feature type="domain" description="ABC3 transporter permease C-terminal" evidence="9">
    <location>
        <begin position="275"/>
        <end position="408"/>
    </location>
</feature>
<evidence type="ECO:0000313" key="12">
    <source>
        <dbReference type="Proteomes" id="UP000182983"/>
    </source>
</evidence>
<dbReference type="InterPro" id="IPR003838">
    <property type="entry name" value="ABC3_permease_C"/>
</dbReference>
<dbReference type="PANTHER" id="PTHR30489">
    <property type="entry name" value="LIPOPROTEIN-RELEASING SYSTEM TRANSMEMBRANE PROTEIN LOLE"/>
    <property type="match status" value="1"/>
</dbReference>
<evidence type="ECO:0000259" key="10">
    <source>
        <dbReference type="Pfam" id="PF12704"/>
    </source>
</evidence>
<keyword evidence="4" id="KW-1003">Cell membrane</keyword>
<evidence type="ECO:0000256" key="8">
    <source>
        <dbReference type="SAM" id="Phobius"/>
    </source>
</evidence>
<dbReference type="GO" id="GO:0044874">
    <property type="term" value="P:lipoprotein localization to outer membrane"/>
    <property type="evidence" value="ECO:0007669"/>
    <property type="project" value="TreeGrafter"/>
</dbReference>
<proteinExistence type="inferred from homology"/>
<dbReference type="InterPro" id="IPR051447">
    <property type="entry name" value="Lipoprotein-release_system"/>
</dbReference>
<organism evidence="11 12">
    <name type="scientific">Magnetospirillum fulvum</name>
    <name type="common">Rhodospirillum fulvum</name>
    <dbReference type="NCBI Taxonomy" id="1082"/>
    <lineage>
        <taxon>Bacteria</taxon>
        <taxon>Pseudomonadati</taxon>
        <taxon>Pseudomonadota</taxon>
        <taxon>Alphaproteobacteria</taxon>
        <taxon>Rhodospirillales</taxon>
        <taxon>Rhodospirillaceae</taxon>
        <taxon>Magnetospirillum</taxon>
    </lineage>
</organism>
<evidence type="ECO:0000256" key="2">
    <source>
        <dbReference type="ARBA" id="ARBA00005236"/>
    </source>
</evidence>
<dbReference type="GO" id="GO:0098797">
    <property type="term" value="C:plasma membrane protein complex"/>
    <property type="evidence" value="ECO:0007669"/>
    <property type="project" value="TreeGrafter"/>
</dbReference>
<dbReference type="NCBIfam" id="TIGR02212">
    <property type="entry name" value="lolCE"/>
    <property type="match status" value="1"/>
</dbReference>
<name>A0A1H6GSB2_MAGFU</name>
<feature type="domain" description="MacB-like periplasmic core" evidence="10">
    <location>
        <begin position="31"/>
        <end position="244"/>
    </location>
</feature>
<gene>
    <name evidence="11" type="ORF">SAMN04244559_00061</name>
</gene>
<evidence type="ECO:0000256" key="7">
    <source>
        <dbReference type="ARBA" id="ARBA00023136"/>
    </source>
</evidence>
<reference evidence="12" key="1">
    <citation type="submission" date="2016-10" db="EMBL/GenBank/DDBJ databases">
        <authorList>
            <person name="Varghese N."/>
            <person name="Submissions S."/>
        </authorList>
    </citation>
    <scope>NUCLEOTIDE SEQUENCE [LARGE SCALE GENOMIC DNA]</scope>
    <source>
        <strain evidence="12">DSM 13234</strain>
    </source>
</reference>
<evidence type="ECO:0000259" key="9">
    <source>
        <dbReference type="Pfam" id="PF02687"/>
    </source>
</evidence>